<dbReference type="EMBL" id="AP015038">
    <property type="protein sequence ID" value="BAT87619.1"/>
    <property type="molecule type" value="Genomic_DNA"/>
</dbReference>
<gene>
    <name evidence="1" type="primary">Vigan.05G100700</name>
    <name evidence="1" type="ORF">VIGAN_05100700</name>
</gene>
<keyword evidence="2" id="KW-1185">Reference proteome</keyword>
<evidence type="ECO:0000313" key="2">
    <source>
        <dbReference type="Proteomes" id="UP000291084"/>
    </source>
</evidence>
<evidence type="ECO:0000313" key="1">
    <source>
        <dbReference type="EMBL" id="BAT87619.1"/>
    </source>
</evidence>
<dbReference type="Proteomes" id="UP000291084">
    <property type="component" value="Chromosome 5"/>
</dbReference>
<protein>
    <submittedName>
        <fullName evidence="1">Uncharacterized protein</fullName>
    </submittedName>
</protein>
<organism evidence="1 2">
    <name type="scientific">Vigna angularis var. angularis</name>
    <dbReference type="NCBI Taxonomy" id="157739"/>
    <lineage>
        <taxon>Eukaryota</taxon>
        <taxon>Viridiplantae</taxon>
        <taxon>Streptophyta</taxon>
        <taxon>Embryophyta</taxon>
        <taxon>Tracheophyta</taxon>
        <taxon>Spermatophyta</taxon>
        <taxon>Magnoliopsida</taxon>
        <taxon>eudicotyledons</taxon>
        <taxon>Gunneridae</taxon>
        <taxon>Pentapetalae</taxon>
        <taxon>rosids</taxon>
        <taxon>fabids</taxon>
        <taxon>Fabales</taxon>
        <taxon>Fabaceae</taxon>
        <taxon>Papilionoideae</taxon>
        <taxon>50 kb inversion clade</taxon>
        <taxon>NPAAA clade</taxon>
        <taxon>indigoferoid/millettioid clade</taxon>
        <taxon>Phaseoleae</taxon>
        <taxon>Vigna</taxon>
    </lineage>
</organism>
<dbReference type="AlphaFoldDB" id="A0A0S3S468"/>
<name>A0A0S3S468_PHAAN</name>
<accession>A0A0S3S468</accession>
<reference evidence="1 2" key="1">
    <citation type="journal article" date="2015" name="Sci. Rep.">
        <title>The power of single molecule real-time sequencing technology in the de novo assembly of a eukaryotic genome.</title>
        <authorList>
            <person name="Sakai H."/>
            <person name="Naito K."/>
            <person name="Ogiso-Tanaka E."/>
            <person name="Takahashi Y."/>
            <person name="Iseki K."/>
            <person name="Muto C."/>
            <person name="Satou K."/>
            <person name="Teruya K."/>
            <person name="Shiroma A."/>
            <person name="Shimoji M."/>
            <person name="Hirano T."/>
            <person name="Itoh T."/>
            <person name="Kaga A."/>
            <person name="Tomooka N."/>
        </authorList>
    </citation>
    <scope>NUCLEOTIDE SEQUENCE [LARGE SCALE GENOMIC DNA]</scope>
    <source>
        <strain evidence="2">cv. Shumari</strain>
    </source>
</reference>
<sequence length="84" mass="10033">MLYNLFQNVLFLCFKFLHTVFKSRHQLWTEYRILTGLICITDIHYRIATKFWGDIGSRRVYSTFGKPFSKTSNGWIFNTGRDSK</sequence>
<proteinExistence type="predicted"/>